<dbReference type="PANTHER" id="PTHR43792:SF1">
    <property type="entry name" value="N-ACETYLTRANSFERASE DOMAIN-CONTAINING PROTEIN"/>
    <property type="match status" value="1"/>
</dbReference>
<organism evidence="2 3">
    <name type="scientific">Methanohalophilus euhalobius</name>
    <dbReference type="NCBI Taxonomy" id="51203"/>
    <lineage>
        <taxon>Archaea</taxon>
        <taxon>Methanobacteriati</taxon>
        <taxon>Methanobacteriota</taxon>
        <taxon>Stenosarchaea group</taxon>
        <taxon>Methanomicrobia</taxon>
        <taxon>Methanosarcinales</taxon>
        <taxon>Methanosarcinaceae</taxon>
        <taxon>Methanohalophilus</taxon>
    </lineage>
</organism>
<dbReference type="SUPFAM" id="SSF55729">
    <property type="entry name" value="Acyl-CoA N-acyltransferases (Nat)"/>
    <property type="match status" value="1"/>
</dbReference>
<proteinExistence type="predicted"/>
<dbReference type="OrthoDB" id="120213at2157"/>
<accession>A0A3M9L596</accession>
<dbReference type="Pfam" id="PF13302">
    <property type="entry name" value="Acetyltransf_3"/>
    <property type="match status" value="1"/>
</dbReference>
<evidence type="ECO:0000313" key="2">
    <source>
        <dbReference type="EMBL" id="RNI07638.1"/>
    </source>
</evidence>
<dbReference type="EMBL" id="RJJF01000019">
    <property type="protein sequence ID" value="RNI07638.1"/>
    <property type="molecule type" value="Genomic_DNA"/>
</dbReference>
<dbReference type="GO" id="GO:0016747">
    <property type="term" value="F:acyltransferase activity, transferring groups other than amino-acyl groups"/>
    <property type="evidence" value="ECO:0007669"/>
    <property type="project" value="InterPro"/>
</dbReference>
<name>A0A3M9L596_9EURY</name>
<dbReference type="Gene3D" id="3.40.630.30">
    <property type="match status" value="1"/>
</dbReference>
<evidence type="ECO:0000259" key="1">
    <source>
        <dbReference type="Pfam" id="PF13302"/>
    </source>
</evidence>
<protein>
    <submittedName>
        <fullName evidence="2">N-acetyltransferase</fullName>
    </submittedName>
</protein>
<dbReference type="Proteomes" id="UP000273978">
    <property type="component" value="Unassembled WGS sequence"/>
</dbReference>
<dbReference type="InterPro" id="IPR051531">
    <property type="entry name" value="N-acetyltransferase"/>
</dbReference>
<gene>
    <name evidence="2" type="ORF">EDD83_08885</name>
</gene>
<dbReference type="InterPro" id="IPR016181">
    <property type="entry name" value="Acyl_CoA_acyltransferase"/>
</dbReference>
<dbReference type="PANTHER" id="PTHR43792">
    <property type="entry name" value="GNAT FAMILY, PUTATIVE (AFU_ORTHOLOGUE AFUA_3G00765)-RELATED-RELATED"/>
    <property type="match status" value="1"/>
</dbReference>
<sequence>MLPKHWNRGFATEAIQIFLHHACRKLDCKQFIAFSHEDNIASRKVAKKIGMKNEGPTKVKGVKHRPLRYTLDNCQY</sequence>
<keyword evidence="2" id="KW-0808">Transferase</keyword>
<comment type="caution">
    <text evidence="2">The sequence shown here is derived from an EMBL/GenBank/DDBJ whole genome shotgun (WGS) entry which is preliminary data.</text>
</comment>
<feature type="domain" description="N-acetyltransferase" evidence="1">
    <location>
        <begin position="3"/>
        <end position="52"/>
    </location>
</feature>
<reference evidence="2 3" key="1">
    <citation type="submission" date="2018-10" db="EMBL/GenBank/DDBJ databases">
        <title>Cultivation of a novel Methanohalophilus strain from Kebrit Deep of the Red Sea and a genomic comparison of members of the genus Methanohalophilus.</title>
        <authorList>
            <person name="Guan Y."/>
            <person name="Ngugi D.K."/>
            <person name="Stingl U."/>
        </authorList>
    </citation>
    <scope>NUCLEOTIDE SEQUENCE [LARGE SCALE GENOMIC DNA]</scope>
    <source>
        <strain evidence="2 3">DSM 10369</strain>
    </source>
</reference>
<dbReference type="InterPro" id="IPR000182">
    <property type="entry name" value="GNAT_dom"/>
</dbReference>
<evidence type="ECO:0000313" key="3">
    <source>
        <dbReference type="Proteomes" id="UP000273978"/>
    </source>
</evidence>
<dbReference type="AlphaFoldDB" id="A0A3M9L596"/>